<evidence type="ECO:0000313" key="1">
    <source>
        <dbReference type="EMBL" id="MBX57754.1"/>
    </source>
</evidence>
<name>A0A2P2PSM9_RHIMU</name>
<dbReference type="AlphaFoldDB" id="A0A2P2PSM9"/>
<protein>
    <submittedName>
        <fullName evidence="1">Uncharacterized protein</fullName>
    </submittedName>
</protein>
<dbReference type="EMBL" id="GGEC01077270">
    <property type="protein sequence ID" value="MBX57754.1"/>
    <property type="molecule type" value="Transcribed_RNA"/>
</dbReference>
<organism evidence="1">
    <name type="scientific">Rhizophora mucronata</name>
    <name type="common">Asiatic mangrove</name>
    <dbReference type="NCBI Taxonomy" id="61149"/>
    <lineage>
        <taxon>Eukaryota</taxon>
        <taxon>Viridiplantae</taxon>
        <taxon>Streptophyta</taxon>
        <taxon>Embryophyta</taxon>
        <taxon>Tracheophyta</taxon>
        <taxon>Spermatophyta</taxon>
        <taxon>Magnoliopsida</taxon>
        <taxon>eudicotyledons</taxon>
        <taxon>Gunneridae</taxon>
        <taxon>Pentapetalae</taxon>
        <taxon>rosids</taxon>
        <taxon>fabids</taxon>
        <taxon>Malpighiales</taxon>
        <taxon>Rhizophoraceae</taxon>
        <taxon>Rhizophora</taxon>
    </lineage>
</organism>
<reference evidence="1" key="1">
    <citation type="submission" date="2018-02" db="EMBL/GenBank/DDBJ databases">
        <title>Rhizophora mucronata_Transcriptome.</title>
        <authorList>
            <person name="Meera S.P."/>
            <person name="Sreeshan A."/>
            <person name="Augustine A."/>
        </authorList>
    </citation>
    <scope>NUCLEOTIDE SEQUENCE</scope>
    <source>
        <tissue evidence="1">Leaf</tissue>
    </source>
</reference>
<sequence length="37" mass="4375">MQFSKKFNRHHRATLIKGKVYHVGRKVSDTSSCRSFH</sequence>
<accession>A0A2P2PSM9</accession>
<proteinExistence type="predicted"/>